<evidence type="ECO:0008006" key="3">
    <source>
        <dbReference type="Google" id="ProtNLM"/>
    </source>
</evidence>
<dbReference type="Gene3D" id="3.30.565.10">
    <property type="entry name" value="Histidine kinase-like ATPase, C-terminal domain"/>
    <property type="match status" value="1"/>
</dbReference>
<dbReference type="AlphaFoldDB" id="A0A4D4JEG6"/>
<evidence type="ECO:0000313" key="1">
    <source>
        <dbReference type="EMBL" id="GDY33430.1"/>
    </source>
</evidence>
<dbReference type="RefSeq" id="WP_137816375.1">
    <property type="nucleotide sequence ID" value="NZ_BJFL01000042.1"/>
</dbReference>
<dbReference type="InterPro" id="IPR036890">
    <property type="entry name" value="HATPase_C_sf"/>
</dbReference>
<dbReference type="Proteomes" id="UP000298860">
    <property type="component" value="Unassembled WGS sequence"/>
</dbReference>
<name>A0A4D4JEG6_9PSEU</name>
<protein>
    <recommendedName>
        <fullName evidence="3">Histidine kinase/HSP90-like ATPase domain-containing protein</fullName>
    </recommendedName>
</protein>
<dbReference type="SUPFAM" id="SSF55874">
    <property type="entry name" value="ATPase domain of HSP90 chaperone/DNA topoisomerase II/histidine kinase"/>
    <property type="match status" value="1"/>
</dbReference>
<comment type="caution">
    <text evidence="1">The sequence shown here is derived from an EMBL/GenBank/DDBJ whole genome shotgun (WGS) entry which is preliminary data.</text>
</comment>
<organism evidence="1 2">
    <name type="scientific">Gandjariella thermophila</name>
    <dbReference type="NCBI Taxonomy" id="1931992"/>
    <lineage>
        <taxon>Bacteria</taxon>
        <taxon>Bacillati</taxon>
        <taxon>Actinomycetota</taxon>
        <taxon>Actinomycetes</taxon>
        <taxon>Pseudonocardiales</taxon>
        <taxon>Pseudonocardiaceae</taxon>
        <taxon>Gandjariella</taxon>
    </lineage>
</organism>
<proteinExistence type="predicted"/>
<reference evidence="2" key="1">
    <citation type="submission" date="2019-04" db="EMBL/GenBank/DDBJ databases">
        <title>Draft genome sequence of Pseudonocardiaceae bacterium SL3-2-4.</title>
        <authorList>
            <person name="Ningsih F."/>
            <person name="Yokota A."/>
            <person name="Sakai Y."/>
            <person name="Nanatani K."/>
            <person name="Yabe S."/>
            <person name="Oetari A."/>
            <person name="Sjamsuridzal W."/>
        </authorList>
    </citation>
    <scope>NUCLEOTIDE SEQUENCE [LARGE SCALE GENOMIC DNA]</scope>
    <source>
        <strain evidence="2">SL3-2-4</strain>
    </source>
</reference>
<evidence type="ECO:0000313" key="2">
    <source>
        <dbReference type="Proteomes" id="UP000298860"/>
    </source>
</evidence>
<dbReference type="EMBL" id="BJFL01000042">
    <property type="protein sequence ID" value="GDY33430.1"/>
    <property type="molecule type" value="Genomic_DNA"/>
</dbReference>
<sequence length="43" mass="4857">MGTALGLWIIRGLARSYGGDAWYEPDPAGSARFCLRLPMMWRI</sequence>
<gene>
    <name evidence="1" type="ORF">GTS_50630</name>
</gene>
<accession>A0A4D4JEG6</accession>
<keyword evidence="2" id="KW-1185">Reference proteome</keyword>